<name>A0A1B0D709_PHLPP</name>
<dbReference type="EnsemblMetazoa" id="PPAI003332-RA">
    <property type="protein sequence ID" value="PPAI003332-PA"/>
    <property type="gene ID" value="PPAI003332"/>
</dbReference>
<organism evidence="3 4">
    <name type="scientific">Phlebotomus papatasi</name>
    <name type="common">Sandfly</name>
    <dbReference type="NCBI Taxonomy" id="29031"/>
    <lineage>
        <taxon>Eukaryota</taxon>
        <taxon>Metazoa</taxon>
        <taxon>Ecdysozoa</taxon>
        <taxon>Arthropoda</taxon>
        <taxon>Hexapoda</taxon>
        <taxon>Insecta</taxon>
        <taxon>Pterygota</taxon>
        <taxon>Neoptera</taxon>
        <taxon>Endopterygota</taxon>
        <taxon>Diptera</taxon>
        <taxon>Nematocera</taxon>
        <taxon>Psychodoidea</taxon>
        <taxon>Psychodidae</taxon>
        <taxon>Phlebotomus</taxon>
        <taxon>Phlebotomus</taxon>
    </lineage>
</organism>
<keyword evidence="4" id="KW-1185">Reference proteome</keyword>
<dbReference type="AlphaFoldDB" id="A0A1B0D709"/>
<feature type="compositionally biased region" description="Low complexity" evidence="1">
    <location>
        <begin position="128"/>
        <end position="149"/>
    </location>
</feature>
<feature type="signal peptide" evidence="2">
    <location>
        <begin position="1"/>
        <end position="20"/>
    </location>
</feature>
<evidence type="ECO:0000256" key="2">
    <source>
        <dbReference type="SAM" id="SignalP"/>
    </source>
</evidence>
<protein>
    <submittedName>
        <fullName evidence="3">Uncharacterized protein</fullName>
    </submittedName>
</protein>
<dbReference type="VEuPathDB" id="VectorBase:PPAI003332"/>
<evidence type="ECO:0000313" key="3">
    <source>
        <dbReference type="EnsemblMetazoa" id="PPAI003332-PA"/>
    </source>
</evidence>
<feature type="region of interest" description="Disordered" evidence="1">
    <location>
        <begin position="87"/>
        <end position="108"/>
    </location>
</feature>
<keyword evidence="2" id="KW-0732">Signal</keyword>
<sequence length="157" mass="16670">MAISKISIMLVVSMIAIVSAYPGGKGEHVHFKIHVPYLTHDHHHHHVQKVGYPVVKHVPVYKTVHVPVPVPVKVHHHEPKHEEVHVVEEHHSGGGHDGGFSGVSDFSSGSSGWQGSHGGFASSGSFGGYESSGSHGSFGSSGSHGGFESSESHGWDK</sequence>
<evidence type="ECO:0000313" key="4">
    <source>
        <dbReference type="Proteomes" id="UP000092462"/>
    </source>
</evidence>
<feature type="region of interest" description="Disordered" evidence="1">
    <location>
        <begin position="128"/>
        <end position="157"/>
    </location>
</feature>
<proteinExistence type="predicted"/>
<evidence type="ECO:0000256" key="1">
    <source>
        <dbReference type="SAM" id="MobiDB-lite"/>
    </source>
</evidence>
<feature type="chain" id="PRO_5043747154" evidence="2">
    <location>
        <begin position="21"/>
        <end position="157"/>
    </location>
</feature>
<accession>A0A1B0D709</accession>
<dbReference type="EMBL" id="AJVK01026526">
    <property type="status" value="NOT_ANNOTATED_CDS"/>
    <property type="molecule type" value="Genomic_DNA"/>
</dbReference>
<dbReference type="Proteomes" id="UP000092462">
    <property type="component" value="Unassembled WGS sequence"/>
</dbReference>
<reference evidence="3" key="1">
    <citation type="submission" date="2022-08" db="UniProtKB">
        <authorList>
            <consortium name="EnsemblMetazoa"/>
        </authorList>
    </citation>
    <scope>IDENTIFICATION</scope>
    <source>
        <strain evidence="3">Israel</strain>
    </source>
</reference>